<protein>
    <submittedName>
        <fullName evidence="2">Uncharacterized protein</fullName>
    </submittedName>
</protein>
<evidence type="ECO:0000313" key="3">
    <source>
        <dbReference type="Proteomes" id="UP001049176"/>
    </source>
</evidence>
<proteinExistence type="predicted"/>
<dbReference type="Proteomes" id="UP001049176">
    <property type="component" value="Chromosome 7"/>
</dbReference>
<evidence type="ECO:0000256" key="1">
    <source>
        <dbReference type="SAM" id="Phobius"/>
    </source>
</evidence>
<evidence type="ECO:0000313" key="2">
    <source>
        <dbReference type="EMBL" id="KAG7089731.1"/>
    </source>
</evidence>
<feature type="transmembrane region" description="Helical" evidence="1">
    <location>
        <begin position="204"/>
        <end position="225"/>
    </location>
</feature>
<name>A0A9P7UR55_9AGAR</name>
<dbReference type="OrthoDB" id="3225366at2759"/>
<dbReference type="EMBL" id="CM032187">
    <property type="protein sequence ID" value="KAG7089731.1"/>
    <property type="molecule type" value="Genomic_DNA"/>
</dbReference>
<dbReference type="GeneID" id="66080460"/>
<keyword evidence="1" id="KW-0812">Transmembrane</keyword>
<keyword evidence="1" id="KW-1133">Transmembrane helix</keyword>
<keyword evidence="3" id="KW-1185">Reference proteome</keyword>
<keyword evidence="1" id="KW-0472">Membrane</keyword>
<dbReference type="AlphaFoldDB" id="A0A9P7UR55"/>
<feature type="transmembrane region" description="Helical" evidence="1">
    <location>
        <begin position="108"/>
        <end position="128"/>
    </location>
</feature>
<feature type="transmembrane region" description="Helical" evidence="1">
    <location>
        <begin position="179"/>
        <end position="198"/>
    </location>
</feature>
<sequence length="227" mass="25110">MGEILDGEMFYNKSPKSCPICPTTNISEMTTIPASHTLAKATMECSTDIDLQYRLPPLVEAIKSSWQLSLQSAATASSLLAGVAAQLMGSNDFPKAQQYPRLVDAFTFVSYAAVLLNASAAVTSLILVDKLARLLQKPAQRGSFLHDVEKGGFVGISNYLDLMKLFGAGKSWVWCLRHWHISLFFGILCLYFQIFLFSFLQGNIIIMALTTLVVVYVALSLVYFFDR</sequence>
<comment type="caution">
    <text evidence="2">The sequence shown here is derived from an EMBL/GenBank/DDBJ whole genome shotgun (WGS) entry which is preliminary data.</text>
</comment>
<accession>A0A9P7UR55</accession>
<organism evidence="2 3">
    <name type="scientific">Marasmius oreades</name>
    <name type="common">fairy-ring Marasmius</name>
    <dbReference type="NCBI Taxonomy" id="181124"/>
    <lineage>
        <taxon>Eukaryota</taxon>
        <taxon>Fungi</taxon>
        <taxon>Dikarya</taxon>
        <taxon>Basidiomycota</taxon>
        <taxon>Agaricomycotina</taxon>
        <taxon>Agaricomycetes</taxon>
        <taxon>Agaricomycetidae</taxon>
        <taxon>Agaricales</taxon>
        <taxon>Marasmiineae</taxon>
        <taxon>Marasmiaceae</taxon>
        <taxon>Marasmius</taxon>
    </lineage>
</organism>
<dbReference type="KEGG" id="more:E1B28_011385"/>
<gene>
    <name evidence="2" type="ORF">E1B28_011385</name>
</gene>
<dbReference type="RefSeq" id="XP_043006201.1">
    <property type="nucleotide sequence ID" value="XM_043156414.1"/>
</dbReference>
<reference evidence="2" key="1">
    <citation type="journal article" date="2021" name="Genome Biol. Evol.">
        <title>The assembled and annotated genome of the fairy-ring fungus Marasmius oreades.</title>
        <authorList>
            <person name="Hiltunen M."/>
            <person name="Ament-Velasquez S.L."/>
            <person name="Johannesson H."/>
        </authorList>
    </citation>
    <scope>NUCLEOTIDE SEQUENCE</scope>
    <source>
        <strain evidence="2">03SP1</strain>
    </source>
</reference>